<dbReference type="Proteomes" id="UP000050509">
    <property type="component" value="Unassembled WGS sequence"/>
</dbReference>
<organism evidence="3 4">
    <name type="scientific">Kouleothrix aurantiaca</name>
    <dbReference type="NCBI Taxonomy" id="186479"/>
    <lineage>
        <taxon>Bacteria</taxon>
        <taxon>Bacillati</taxon>
        <taxon>Chloroflexota</taxon>
        <taxon>Chloroflexia</taxon>
        <taxon>Chloroflexales</taxon>
        <taxon>Roseiflexineae</taxon>
        <taxon>Roseiflexaceae</taxon>
        <taxon>Kouleothrix</taxon>
    </lineage>
</organism>
<dbReference type="GO" id="GO:0016787">
    <property type="term" value="F:hydrolase activity"/>
    <property type="evidence" value="ECO:0007669"/>
    <property type="project" value="InterPro"/>
</dbReference>
<dbReference type="AlphaFoldDB" id="A0A0P9H1P7"/>
<feature type="non-terminal residue" evidence="3">
    <location>
        <position position="232"/>
    </location>
</feature>
<protein>
    <recommendedName>
        <fullName evidence="2">Calcineurin-like phosphoesterase domain-containing protein</fullName>
    </recommendedName>
</protein>
<dbReference type="PANTHER" id="PTHR11575:SF24">
    <property type="entry name" value="5'-NUCLEOTIDASE"/>
    <property type="match status" value="1"/>
</dbReference>
<gene>
    <name evidence="3" type="ORF">SE17_40655</name>
</gene>
<evidence type="ECO:0000259" key="2">
    <source>
        <dbReference type="Pfam" id="PF00149"/>
    </source>
</evidence>
<dbReference type="Gene3D" id="3.60.21.10">
    <property type="match status" value="1"/>
</dbReference>
<dbReference type="Pfam" id="PF00149">
    <property type="entry name" value="Metallophos"/>
    <property type="match status" value="1"/>
</dbReference>
<proteinExistence type="predicted"/>
<evidence type="ECO:0000256" key="1">
    <source>
        <dbReference type="SAM" id="SignalP"/>
    </source>
</evidence>
<sequence>MKTVAALLFLLLLALLATPAAAQTRTTVTLLHFSDYHSHAVPLYSEGEADTAGIARLFAYLQPYANDPNALIFSGGDTMNAGAPAWSDKFHCAEWPWFNGIVDAMAFGNHDADYGPEEFARCRDTIKYPILSSNTLDAAGKPLFQEDGKTYRVFQAGGVKIGGFALAGSDFERLIRPNLRPAAGARFADRVATAREVVAALRDQEHVNAVVLIGHALREDDMALAQAVPGID</sequence>
<dbReference type="SUPFAM" id="SSF56300">
    <property type="entry name" value="Metallo-dependent phosphatases"/>
    <property type="match status" value="1"/>
</dbReference>
<dbReference type="InterPro" id="IPR004843">
    <property type="entry name" value="Calcineurin-like_PHP"/>
</dbReference>
<dbReference type="GO" id="GO:0009166">
    <property type="term" value="P:nucleotide catabolic process"/>
    <property type="evidence" value="ECO:0007669"/>
    <property type="project" value="InterPro"/>
</dbReference>
<dbReference type="InterPro" id="IPR029052">
    <property type="entry name" value="Metallo-depent_PP-like"/>
</dbReference>
<dbReference type="PANTHER" id="PTHR11575">
    <property type="entry name" value="5'-NUCLEOTIDASE-RELATED"/>
    <property type="match status" value="1"/>
</dbReference>
<evidence type="ECO:0000313" key="4">
    <source>
        <dbReference type="Proteomes" id="UP000050509"/>
    </source>
</evidence>
<feature type="signal peptide" evidence="1">
    <location>
        <begin position="1"/>
        <end position="22"/>
    </location>
</feature>
<feature type="chain" id="PRO_5006158169" description="Calcineurin-like phosphoesterase domain-containing protein" evidence="1">
    <location>
        <begin position="23"/>
        <end position="232"/>
    </location>
</feature>
<comment type="caution">
    <text evidence="3">The sequence shown here is derived from an EMBL/GenBank/DDBJ whole genome shotgun (WGS) entry which is preliminary data.</text>
</comment>
<feature type="domain" description="Calcineurin-like phosphoesterase" evidence="2">
    <location>
        <begin position="29"/>
        <end position="140"/>
    </location>
</feature>
<keyword evidence="4" id="KW-1185">Reference proteome</keyword>
<evidence type="ECO:0000313" key="3">
    <source>
        <dbReference type="EMBL" id="KPV47958.1"/>
    </source>
</evidence>
<dbReference type="EMBL" id="LJCR01003075">
    <property type="protein sequence ID" value="KPV47958.1"/>
    <property type="molecule type" value="Genomic_DNA"/>
</dbReference>
<keyword evidence="1" id="KW-0732">Signal</keyword>
<accession>A0A0P9H1P7</accession>
<name>A0A0P9H1P7_9CHLR</name>
<reference evidence="3 4" key="1">
    <citation type="submission" date="2015-09" db="EMBL/GenBank/DDBJ databases">
        <title>Draft genome sequence of Kouleothrix aurantiaca JCM 19913.</title>
        <authorList>
            <person name="Hemp J."/>
        </authorList>
    </citation>
    <scope>NUCLEOTIDE SEQUENCE [LARGE SCALE GENOMIC DNA]</scope>
    <source>
        <strain evidence="3 4">COM-B</strain>
    </source>
</reference>
<dbReference type="InterPro" id="IPR006179">
    <property type="entry name" value="5_nucleotidase/apyrase"/>
</dbReference>